<dbReference type="CDD" id="cd00167">
    <property type="entry name" value="SANT"/>
    <property type="match status" value="2"/>
</dbReference>
<feature type="compositionally biased region" description="Acidic residues" evidence="4">
    <location>
        <begin position="626"/>
        <end position="635"/>
    </location>
</feature>
<reference evidence="7 8" key="1">
    <citation type="journal article" date="2018" name="Mol. Biol. Evol.">
        <title>Broad Genomic Sampling Reveals a Smut Pathogenic Ancestry of the Fungal Clade Ustilaginomycotina.</title>
        <authorList>
            <person name="Kijpornyongpan T."/>
            <person name="Mondo S.J."/>
            <person name="Barry K."/>
            <person name="Sandor L."/>
            <person name="Lee J."/>
            <person name="Lipzen A."/>
            <person name="Pangilinan J."/>
            <person name="LaButti K."/>
            <person name="Hainaut M."/>
            <person name="Henrissat B."/>
            <person name="Grigoriev I.V."/>
            <person name="Spatafora J.W."/>
            <person name="Aime M.C."/>
        </authorList>
    </citation>
    <scope>NUCLEOTIDE SEQUENCE [LARGE SCALE GENOMIC DNA]</scope>
    <source>
        <strain evidence="7 8">MCA 3882</strain>
    </source>
</reference>
<dbReference type="InterPro" id="IPR051651">
    <property type="entry name" value="DMTF1_DNA-bind_reg"/>
</dbReference>
<dbReference type="InterPro" id="IPR017930">
    <property type="entry name" value="Myb_dom"/>
</dbReference>
<dbReference type="EMBL" id="KZ819603">
    <property type="protein sequence ID" value="PWN35840.1"/>
    <property type="molecule type" value="Genomic_DNA"/>
</dbReference>
<dbReference type="Gene3D" id="1.10.10.60">
    <property type="entry name" value="Homeodomain-like"/>
    <property type="match status" value="2"/>
</dbReference>
<feature type="domain" description="Myb-like" evidence="5">
    <location>
        <begin position="445"/>
        <end position="510"/>
    </location>
</feature>
<feature type="domain" description="HTH myb-type" evidence="6">
    <location>
        <begin position="396"/>
        <end position="445"/>
    </location>
</feature>
<feature type="compositionally biased region" description="Basic residues" evidence="4">
    <location>
        <begin position="171"/>
        <end position="181"/>
    </location>
</feature>
<dbReference type="Pfam" id="PF00249">
    <property type="entry name" value="Myb_DNA-binding"/>
    <property type="match status" value="2"/>
</dbReference>
<feature type="compositionally biased region" description="Basic residues" evidence="4">
    <location>
        <begin position="655"/>
        <end position="669"/>
    </location>
</feature>
<dbReference type="RefSeq" id="XP_025356142.1">
    <property type="nucleotide sequence ID" value="XM_025498851.1"/>
</dbReference>
<protein>
    <submittedName>
        <fullName evidence="7">Uncharacterized protein</fullName>
    </submittedName>
</protein>
<dbReference type="GO" id="GO:0003700">
    <property type="term" value="F:DNA-binding transcription factor activity"/>
    <property type="evidence" value="ECO:0007669"/>
    <property type="project" value="TreeGrafter"/>
</dbReference>
<keyword evidence="3" id="KW-0539">Nucleus</keyword>
<feature type="domain" description="Myb-like" evidence="5">
    <location>
        <begin position="396"/>
        <end position="441"/>
    </location>
</feature>
<organism evidence="7 8">
    <name type="scientific">Meira miltonrushii</name>
    <dbReference type="NCBI Taxonomy" id="1280837"/>
    <lineage>
        <taxon>Eukaryota</taxon>
        <taxon>Fungi</taxon>
        <taxon>Dikarya</taxon>
        <taxon>Basidiomycota</taxon>
        <taxon>Ustilaginomycotina</taxon>
        <taxon>Exobasidiomycetes</taxon>
        <taxon>Exobasidiales</taxon>
        <taxon>Brachybasidiaceae</taxon>
        <taxon>Meira</taxon>
    </lineage>
</organism>
<feature type="region of interest" description="Disordered" evidence="4">
    <location>
        <begin position="1"/>
        <end position="277"/>
    </location>
</feature>
<dbReference type="InParanoid" id="A0A316VEA2"/>
<sequence length="683" mass="78380">MVDKTSADAIQRQKKKHKGNGEPSIDDQAGVHPESSSTQDRSTYSHKKSKKKDSQKSQSDIVEHPAESRSNNDEEQRKKKKKKKNKDKQQSDIDTSAIDALFTQDKEKSKKRKGDEEDVPPNNVQEPNSSSPHSKKSKSNPTTENDSQASLEAITQDDTSSNSKGADKGEKKKKKSKKNKIKQADQAPSSSVAEGSSSANGHEGQNEETDGQIETDNNPQESDATPQKKNKADVQDRLTALMKNEESKVRGVVHRSNKPSSSRQTTRQTGSNRKTNKEYFLSTLDKSLTHEDMLAKELFYYNQLRWLEEERGLKVKKGPFDKSEEQIIKNELDECKTKLNMDDKTFNDFVLEKREDSEQAKNYSNLWQSMTAKLVGRPNRSVRTHVRRNLTNYVYKTGPWTEEEQRKLEEGVKEHGLTWSKISKEINRSPEHCRLRWRDYKGDGKLQRQKGKWSTQEDEKLRKAVEESEQELQVKTVDEEKGNEFWDHVCAKMEGARSGRQCESRWRIMNPKDGQNTFYSQPTDGPILLHLLSEQANEARNDNFSDVNLKKIIEIQPNWTVKIIKRAWRSMVDRFVVKKGQEKVDHYQDFRNRLSIIKESMQGLEKQKVTEESKKRKRKPSKRDDEDLVESDNEVDLLTRNGDEEGAGGSSEKTKTKKKKSGSKEKRRKKGEESDDSIGGVSD</sequence>
<dbReference type="GO" id="GO:0000976">
    <property type="term" value="F:transcription cis-regulatory region binding"/>
    <property type="evidence" value="ECO:0007669"/>
    <property type="project" value="TreeGrafter"/>
</dbReference>
<dbReference type="PANTHER" id="PTHR46380">
    <property type="entry name" value="CYCLIN-D-BINDING MYB-LIKE TRANSCRIPTION FACTOR 1"/>
    <property type="match status" value="1"/>
</dbReference>
<evidence type="ECO:0000313" key="7">
    <source>
        <dbReference type="EMBL" id="PWN35840.1"/>
    </source>
</evidence>
<evidence type="ECO:0000259" key="5">
    <source>
        <dbReference type="PROSITE" id="PS50090"/>
    </source>
</evidence>
<dbReference type="PROSITE" id="PS51294">
    <property type="entry name" value="HTH_MYB"/>
    <property type="match status" value="1"/>
</dbReference>
<feature type="compositionally biased region" description="Low complexity" evidence="4">
    <location>
        <begin position="184"/>
        <end position="199"/>
    </location>
</feature>
<dbReference type="STRING" id="1280837.A0A316VEA2"/>
<dbReference type="PANTHER" id="PTHR46380:SF2">
    <property type="entry name" value="CYCLIN-D-BINDING MYB-LIKE TRANSCRIPTION FACTOR 1"/>
    <property type="match status" value="1"/>
</dbReference>
<accession>A0A316VEA2</accession>
<proteinExistence type="predicted"/>
<keyword evidence="8" id="KW-1185">Reference proteome</keyword>
<evidence type="ECO:0000256" key="1">
    <source>
        <dbReference type="ARBA" id="ARBA00004123"/>
    </source>
</evidence>
<dbReference type="OrthoDB" id="39591at2759"/>
<dbReference type="GeneID" id="37020632"/>
<evidence type="ECO:0000256" key="4">
    <source>
        <dbReference type="SAM" id="MobiDB-lite"/>
    </source>
</evidence>
<feature type="compositionally biased region" description="Basic and acidic residues" evidence="4">
    <location>
        <begin position="605"/>
        <end position="614"/>
    </location>
</feature>
<feature type="region of interest" description="Disordered" evidence="4">
    <location>
        <begin position="603"/>
        <end position="683"/>
    </location>
</feature>
<evidence type="ECO:0000256" key="2">
    <source>
        <dbReference type="ARBA" id="ARBA00023125"/>
    </source>
</evidence>
<evidence type="ECO:0000259" key="6">
    <source>
        <dbReference type="PROSITE" id="PS51294"/>
    </source>
</evidence>
<keyword evidence="2" id="KW-0238">DNA-binding</keyword>
<feature type="compositionally biased region" description="Basic residues" evidence="4">
    <location>
        <begin position="44"/>
        <end position="53"/>
    </location>
</feature>
<dbReference type="InterPro" id="IPR009057">
    <property type="entry name" value="Homeodomain-like_sf"/>
</dbReference>
<dbReference type="InterPro" id="IPR001005">
    <property type="entry name" value="SANT/Myb"/>
</dbReference>
<name>A0A316VEA2_9BASI</name>
<feature type="compositionally biased region" description="Low complexity" evidence="4">
    <location>
        <begin position="260"/>
        <end position="269"/>
    </location>
</feature>
<evidence type="ECO:0000313" key="8">
    <source>
        <dbReference type="Proteomes" id="UP000245771"/>
    </source>
</evidence>
<comment type="subcellular location">
    <subcellularLocation>
        <location evidence="1">Nucleus</location>
    </subcellularLocation>
</comment>
<feature type="compositionally biased region" description="Polar residues" evidence="4">
    <location>
        <begin position="214"/>
        <end position="227"/>
    </location>
</feature>
<gene>
    <name evidence="7" type="ORF">FA14DRAFT_160833</name>
</gene>
<dbReference type="SUPFAM" id="SSF46689">
    <property type="entry name" value="Homeodomain-like"/>
    <property type="match status" value="2"/>
</dbReference>
<feature type="compositionally biased region" description="Basic and acidic residues" evidence="4">
    <location>
        <begin position="61"/>
        <end position="77"/>
    </location>
</feature>
<dbReference type="SMART" id="SM00717">
    <property type="entry name" value="SANT"/>
    <property type="match status" value="3"/>
</dbReference>
<dbReference type="PROSITE" id="PS50090">
    <property type="entry name" value="MYB_LIKE"/>
    <property type="match status" value="2"/>
</dbReference>
<dbReference type="Proteomes" id="UP000245771">
    <property type="component" value="Unassembled WGS sequence"/>
</dbReference>
<dbReference type="GO" id="GO:0005634">
    <property type="term" value="C:nucleus"/>
    <property type="evidence" value="ECO:0007669"/>
    <property type="project" value="UniProtKB-SubCell"/>
</dbReference>
<evidence type="ECO:0000256" key="3">
    <source>
        <dbReference type="ARBA" id="ARBA00023242"/>
    </source>
</evidence>
<dbReference type="AlphaFoldDB" id="A0A316VEA2"/>